<gene>
    <name evidence="1" type="ORF">GWI33_012449</name>
</gene>
<reference evidence="1" key="1">
    <citation type="submission" date="2020-08" db="EMBL/GenBank/DDBJ databases">
        <title>Genome sequencing and assembly of the red palm weevil Rhynchophorus ferrugineus.</title>
        <authorList>
            <person name="Dias G.B."/>
            <person name="Bergman C.M."/>
            <person name="Manee M."/>
        </authorList>
    </citation>
    <scope>NUCLEOTIDE SEQUENCE</scope>
    <source>
        <strain evidence="1">AA-2017</strain>
        <tissue evidence="1">Whole larva</tissue>
    </source>
</reference>
<comment type="caution">
    <text evidence="1">The sequence shown here is derived from an EMBL/GenBank/DDBJ whole genome shotgun (WGS) entry which is preliminary data.</text>
</comment>
<proteinExistence type="predicted"/>
<sequence length="77" mass="8716">MGKRRSTTKALRWLAAIRHVELRLHLIARAEELRRRLGCRTVGSPVADDPHLVQSARSGRSGIYWPACGDCPRETPR</sequence>
<protein>
    <submittedName>
        <fullName evidence="1">Uncharacterized protein</fullName>
    </submittedName>
</protein>
<dbReference type="Proteomes" id="UP000625711">
    <property type="component" value="Unassembled WGS sequence"/>
</dbReference>
<keyword evidence="2" id="KW-1185">Reference proteome</keyword>
<name>A0A834M8S2_RHYFE</name>
<evidence type="ECO:0000313" key="2">
    <source>
        <dbReference type="Proteomes" id="UP000625711"/>
    </source>
</evidence>
<accession>A0A834M8S2</accession>
<organism evidence="1 2">
    <name type="scientific">Rhynchophorus ferrugineus</name>
    <name type="common">Red palm weevil</name>
    <name type="synonym">Curculio ferrugineus</name>
    <dbReference type="NCBI Taxonomy" id="354439"/>
    <lineage>
        <taxon>Eukaryota</taxon>
        <taxon>Metazoa</taxon>
        <taxon>Ecdysozoa</taxon>
        <taxon>Arthropoda</taxon>
        <taxon>Hexapoda</taxon>
        <taxon>Insecta</taxon>
        <taxon>Pterygota</taxon>
        <taxon>Neoptera</taxon>
        <taxon>Endopterygota</taxon>
        <taxon>Coleoptera</taxon>
        <taxon>Polyphaga</taxon>
        <taxon>Cucujiformia</taxon>
        <taxon>Curculionidae</taxon>
        <taxon>Dryophthorinae</taxon>
        <taxon>Rhynchophorus</taxon>
    </lineage>
</organism>
<dbReference type="EMBL" id="JAACXV010011905">
    <property type="protein sequence ID" value="KAF7274888.1"/>
    <property type="molecule type" value="Genomic_DNA"/>
</dbReference>
<evidence type="ECO:0000313" key="1">
    <source>
        <dbReference type="EMBL" id="KAF7274888.1"/>
    </source>
</evidence>
<dbReference type="AlphaFoldDB" id="A0A834M8S2"/>